<evidence type="ECO:0000256" key="13">
    <source>
        <dbReference type="ARBA" id="ARBA00022840"/>
    </source>
</evidence>
<evidence type="ECO:0000256" key="15">
    <source>
        <dbReference type="ARBA" id="ARBA00023026"/>
    </source>
</evidence>
<dbReference type="InterPro" id="IPR013767">
    <property type="entry name" value="PAS_fold"/>
</dbReference>
<dbReference type="Proteomes" id="UP000294881">
    <property type="component" value="Unassembled WGS sequence"/>
</dbReference>
<evidence type="ECO:0000256" key="16">
    <source>
        <dbReference type="ARBA" id="ARBA00023170"/>
    </source>
</evidence>
<dbReference type="NCBIfam" id="TIGR00229">
    <property type="entry name" value="sensory_box"/>
    <property type="match status" value="1"/>
</dbReference>
<keyword evidence="10" id="KW-0677">Repeat</keyword>
<evidence type="ECO:0000256" key="8">
    <source>
        <dbReference type="ARBA" id="ARBA00022643"/>
    </source>
</evidence>
<evidence type="ECO:0000256" key="4">
    <source>
        <dbReference type="ARBA" id="ARBA00022543"/>
    </source>
</evidence>
<dbReference type="Pfam" id="PF07536">
    <property type="entry name" value="HWE_HK"/>
    <property type="match status" value="1"/>
</dbReference>
<evidence type="ECO:0000256" key="2">
    <source>
        <dbReference type="ARBA" id="ARBA00012438"/>
    </source>
</evidence>
<keyword evidence="6" id="KW-0716">Sensory transduction</keyword>
<dbReference type="InterPro" id="IPR000700">
    <property type="entry name" value="PAS-assoc_C"/>
</dbReference>
<evidence type="ECO:0000256" key="9">
    <source>
        <dbReference type="ARBA" id="ARBA00022679"/>
    </source>
</evidence>
<evidence type="ECO:0000313" key="20">
    <source>
        <dbReference type="Proteomes" id="UP000294881"/>
    </source>
</evidence>
<evidence type="ECO:0000313" key="19">
    <source>
        <dbReference type="EMBL" id="TCO11529.1"/>
    </source>
</evidence>
<evidence type="ECO:0000259" key="17">
    <source>
        <dbReference type="PROSITE" id="PS50112"/>
    </source>
</evidence>
<evidence type="ECO:0000256" key="6">
    <source>
        <dbReference type="ARBA" id="ARBA00022606"/>
    </source>
</evidence>
<sequence length="377" mass="40216">MTGSSDGKACQGGCEPPPNTAAPIASAAAPALTASPELNASLPALFADMGDRPDAPDFRDWLAAIIEGSDDAIISKDLNGVIQSWNGGAARLFGYSASEAIGRPVTMLIPEDRLDEEPRILAGIRAGRRFEHFETVRRRKDGALVDISLTISPIRNRQGRIVGASKIARDITGQRQAQEQQQLLLGEMHHRVKNLFALATAIVSFSMRSAATPAEAPQIIQARLAALARAHDITMTAWRDDGRQTAATDLRALLQIILEPYQDVGRIVVSGENAAIGPRALTSLALLLHELATNAAKHGALSTRDGRLDLRISVEDQMVRLVWREHDGPAAVTRGAAGFGSRLEQGLAVALGAAVARDWRPEGLVVTIEAPADRLAA</sequence>
<keyword evidence="15" id="KW-0843">Virulence</keyword>
<feature type="domain" description="PAC" evidence="18">
    <location>
        <begin position="131"/>
        <end position="183"/>
    </location>
</feature>
<dbReference type="SMART" id="SM00091">
    <property type="entry name" value="PAS"/>
    <property type="match status" value="2"/>
</dbReference>
<protein>
    <recommendedName>
        <fullName evidence="3">Blue-light-activated histidine kinase</fullName>
        <ecNumber evidence="2">2.7.13.3</ecNumber>
    </recommendedName>
</protein>
<comment type="caution">
    <text evidence="19">The sequence shown here is derived from an EMBL/GenBank/DDBJ whole genome shotgun (WGS) entry which is preliminary data.</text>
</comment>
<dbReference type="Gene3D" id="3.30.565.10">
    <property type="entry name" value="Histidine kinase-like ATPase, C-terminal domain"/>
    <property type="match status" value="1"/>
</dbReference>
<comment type="catalytic activity">
    <reaction evidence="1">
        <text>ATP + protein L-histidine = ADP + protein N-phospho-L-histidine.</text>
        <dbReference type="EC" id="2.7.13.3"/>
    </reaction>
</comment>
<keyword evidence="16" id="KW-0675">Receptor</keyword>
<keyword evidence="7" id="KW-0285">Flavoprotein</keyword>
<dbReference type="AlphaFoldDB" id="A0A4R2GPM6"/>
<dbReference type="Gene3D" id="3.30.450.20">
    <property type="entry name" value="PAS domain"/>
    <property type="match status" value="1"/>
</dbReference>
<keyword evidence="8" id="KW-0288">FMN</keyword>
<name>A0A4R2GPM6_9HYPH</name>
<keyword evidence="14" id="KW-0157">Chromophore</keyword>
<keyword evidence="9" id="KW-0808">Transferase</keyword>
<dbReference type="InterPro" id="IPR035965">
    <property type="entry name" value="PAS-like_dom_sf"/>
</dbReference>
<dbReference type="GO" id="GO:0005524">
    <property type="term" value="F:ATP binding"/>
    <property type="evidence" value="ECO:0007669"/>
    <property type="project" value="UniProtKB-KW"/>
</dbReference>
<evidence type="ECO:0000256" key="11">
    <source>
        <dbReference type="ARBA" id="ARBA00022741"/>
    </source>
</evidence>
<keyword evidence="11" id="KW-0547">Nucleotide-binding</keyword>
<dbReference type="InterPro" id="IPR000014">
    <property type="entry name" value="PAS"/>
</dbReference>
<evidence type="ECO:0000256" key="3">
    <source>
        <dbReference type="ARBA" id="ARBA00021740"/>
    </source>
</evidence>
<reference evidence="19 20" key="1">
    <citation type="submission" date="2019-03" db="EMBL/GenBank/DDBJ databases">
        <title>Genomic Encyclopedia of Type Strains, Phase IV (KMG-IV): sequencing the most valuable type-strain genomes for metagenomic binning, comparative biology and taxonomic classification.</title>
        <authorList>
            <person name="Goeker M."/>
        </authorList>
    </citation>
    <scope>NUCLEOTIDE SEQUENCE [LARGE SCALE GENOMIC DNA]</scope>
    <source>
        <strain evidence="19 20">DSM 22958</strain>
    </source>
</reference>
<keyword evidence="20" id="KW-1185">Reference proteome</keyword>
<dbReference type="EMBL" id="SLWL01000012">
    <property type="protein sequence ID" value="TCO11529.1"/>
    <property type="molecule type" value="Genomic_DNA"/>
</dbReference>
<dbReference type="PROSITE" id="PS50112">
    <property type="entry name" value="PAS"/>
    <property type="match status" value="1"/>
</dbReference>
<dbReference type="GO" id="GO:0006355">
    <property type="term" value="P:regulation of DNA-templated transcription"/>
    <property type="evidence" value="ECO:0007669"/>
    <property type="project" value="InterPro"/>
</dbReference>
<dbReference type="CDD" id="cd00130">
    <property type="entry name" value="PAS"/>
    <property type="match status" value="1"/>
</dbReference>
<evidence type="ECO:0000256" key="12">
    <source>
        <dbReference type="ARBA" id="ARBA00022777"/>
    </source>
</evidence>
<evidence type="ECO:0000256" key="10">
    <source>
        <dbReference type="ARBA" id="ARBA00022737"/>
    </source>
</evidence>
<dbReference type="SMART" id="SM00086">
    <property type="entry name" value="PAC"/>
    <property type="match status" value="1"/>
</dbReference>
<dbReference type="PROSITE" id="PS50113">
    <property type="entry name" value="PAC"/>
    <property type="match status" value="1"/>
</dbReference>
<dbReference type="SUPFAM" id="SSF55785">
    <property type="entry name" value="PYP-like sensor domain (PAS domain)"/>
    <property type="match status" value="1"/>
</dbReference>
<proteinExistence type="predicted"/>
<keyword evidence="4" id="KW-0600">Photoreceptor protein</keyword>
<dbReference type="PANTHER" id="PTHR41523:SF8">
    <property type="entry name" value="ETHYLENE RESPONSE SENSOR PROTEIN"/>
    <property type="match status" value="1"/>
</dbReference>
<evidence type="ECO:0000256" key="14">
    <source>
        <dbReference type="ARBA" id="ARBA00022991"/>
    </source>
</evidence>
<organism evidence="19 20">
    <name type="scientific">Camelimonas lactis</name>
    <dbReference type="NCBI Taxonomy" id="659006"/>
    <lineage>
        <taxon>Bacteria</taxon>
        <taxon>Pseudomonadati</taxon>
        <taxon>Pseudomonadota</taxon>
        <taxon>Alphaproteobacteria</taxon>
        <taxon>Hyphomicrobiales</taxon>
        <taxon>Chelatococcaceae</taxon>
        <taxon>Camelimonas</taxon>
    </lineage>
</organism>
<evidence type="ECO:0000256" key="1">
    <source>
        <dbReference type="ARBA" id="ARBA00000085"/>
    </source>
</evidence>
<accession>A0A4R2GPM6</accession>
<dbReference type="InterPro" id="IPR011102">
    <property type="entry name" value="Sig_transdc_His_kinase_HWE"/>
</dbReference>
<keyword evidence="13" id="KW-0067">ATP-binding</keyword>
<dbReference type="GO" id="GO:0009881">
    <property type="term" value="F:photoreceptor activity"/>
    <property type="evidence" value="ECO:0007669"/>
    <property type="project" value="UniProtKB-KW"/>
</dbReference>
<keyword evidence="12" id="KW-0418">Kinase</keyword>
<dbReference type="GO" id="GO:0004673">
    <property type="term" value="F:protein histidine kinase activity"/>
    <property type="evidence" value="ECO:0007669"/>
    <property type="project" value="UniProtKB-EC"/>
</dbReference>
<evidence type="ECO:0000256" key="7">
    <source>
        <dbReference type="ARBA" id="ARBA00022630"/>
    </source>
</evidence>
<dbReference type="Pfam" id="PF00989">
    <property type="entry name" value="PAS"/>
    <property type="match status" value="1"/>
</dbReference>
<dbReference type="InterPro" id="IPR001610">
    <property type="entry name" value="PAC"/>
</dbReference>
<gene>
    <name evidence="19" type="ORF">EV666_112117</name>
</gene>
<keyword evidence="5" id="KW-0597">Phosphoprotein</keyword>
<evidence type="ECO:0000259" key="18">
    <source>
        <dbReference type="PROSITE" id="PS50113"/>
    </source>
</evidence>
<dbReference type="SMART" id="SM00911">
    <property type="entry name" value="HWE_HK"/>
    <property type="match status" value="1"/>
</dbReference>
<dbReference type="PANTHER" id="PTHR41523">
    <property type="entry name" value="TWO-COMPONENT SYSTEM SENSOR PROTEIN"/>
    <property type="match status" value="1"/>
</dbReference>
<feature type="domain" description="PAS" evidence="17">
    <location>
        <begin position="58"/>
        <end position="113"/>
    </location>
</feature>
<dbReference type="InterPro" id="IPR036890">
    <property type="entry name" value="HATPase_C_sf"/>
</dbReference>
<evidence type="ECO:0000256" key="5">
    <source>
        <dbReference type="ARBA" id="ARBA00022553"/>
    </source>
</evidence>
<dbReference type="EC" id="2.7.13.3" evidence="2"/>